<evidence type="ECO:0000313" key="1">
    <source>
        <dbReference type="EMBL" id="MFC5750829.1"/>
    </source>
</evidence>
<reference evidence="2" key="1">
    <citation type="journal article" date="2019" name="Int. J. Syst. Evol. Microbiol.">
        <title>The Global Catalogue of Microorganisms (GCM) 10K type strain sequencing project: providing services to taxonomists for standard genome sequencing and annotation.</title>
        <authorList>
            <consortium name="The Broad Institute Genomics Platform"/>
            <consortium name="The Broad Institute Genome Sequencing Center for Infectious Disease"/>
            <person name="Wu L."/>
            <person name="Ma J."/>
        </authorList>
    </citation>
    <scope>NUCLEOTIDE SEQUENCE [LARGE SCALE GENOMIC DNA]</scope>
    <source>
        <strain evidence="2">KCTC 42087</strain>
    </source>
</reference>
<dbReference type="Proteomes" id="UP001596074">
    <property type="component" value="Unassembled WGS sequence"/>
</dbReference>
<evidence type="ECO:0000313" key="2">
    <source>
        <dbReference type="Proteomes" id="UP001596074"/>
    </source>
</evidence>
<proteinExistence type="predicted"/>
<keyword evidence="2" id="KW-1185">Reference proteome</keyword>
<protein>
    <submittedName>
        <fullName evidence="1">Uncharacterized protein</fullName>
    </submittedName>
</protein>
<comment type="caution">
    <text evidence="1">The sequence shown here is derived from an EMBL/GenBank/DDBJ whole genome shotgun (WGS) entry which is preliminary data.</text>
</comment>
<dbReference type="EMBL" id="JBHSON010000059">
    <property type="protein sequence ID" value="MFC5750829.1"/>
    <property type="molecule type" value="Genomic_DNA"/>
</dbReference>
<organism evidence="1 2">
    <name type="scientific">Actinomadura rugatobispora</name>
    <dbReference type="NCBI Taxonomy" id="1994"/>
    <lineage>
        <taxon>Bacteria</taxon>
        <taxon>Bacillati</taxon>
        <taxon>Actinomycetota</taxon>
        <taxon>Actinomycetes</taxon>
        <taxon>Streptosporangiales</taxon>
        <taxon>Thermomonosporaceae</taxon>
        <taxon>Actinomadura</taxon>
    </lineage>
</organism>
<sequence>MTVQPFNPADPCARGLHRMPRLSTRSRARTLRHRVIVLAPDPVDAVRHAGGWLFDRAMAGWDALVLTADHADPRPLSILGARPIDFECALSSPVQESWPPQAIAVGADLYGSDARVRRIVLRALDEGRVDVRLWGEDAAADLGDEAGPVLHRLSFAARAFKAQALAAAAVPSGTSEAAEVFRSGAVLRSSGSA</sequence>
<dbReference type="RefSeq" id="WP_378286611.1">
    <property type="nucleotide sequence ID" value="NZ_JBHSON010000059.1"/>
</dbReference>
<accession>A0ABW1A5U1</accession>
<gene>
    <name evidence="1" type="ORF">ACFPZN_34870</name>
</gene>
<name>A0ABW1A5U1_9ACTN</name>